<evidence type="ECO:0000256" key="1">
    <source>
        <dbReference type="ARBA" id="ARBA00001947"/>
    </source>
</evidence>
<dbReference type="InterPro" id="IPR036866">
    <property type="entry name" value="RibonucZ/Hydroxyglut_hydro"/>
</dbReference>
<dbReference type="Proteomes" id="UP001194469">
    <property type="component" value="Unassembled WGS sequence"/>
</dbReference>
<keyword evidence="7" id="KW-1185">Reference proteome</keyword>
<comment type="caution">
    <text evidence="6">The sequence shown here is derived from an EMBL/GenBank/DDBJ whole genome shotgun (WGS) entry which is preliminary data.</text>
</comment>
<accession>A0ABS0J6M2</accession>
<dbReference type="PANTHER" id="PTHR46233:SF3">
    <property type="entry name" value="HYDROXYACYLGLUTATHIONE HYDROLASE GLOC"/>
    <property type="match status" value="1"/>
</dbReference>
<keyword evidence="3" id="KW-0378">Hydrolase</keyword>
<feature type="domain" description="Metallo-beta-lactamase" evidence="5">
    <location>
        <begin position="14"/>
        <end position="189"/>
    </location>
</feature>
<evidence type="ECO:0000256" key="3">
    <source>
        <dbReference type="ARBA" id="ARBA00022801"/>
    </source>
</evidence>
<proteinExistence type="predicted"/>
<protein>
    <submittedName>
        <fullName evidence="6">MBL fold metallo-hydrolase</fullName>
    </submittedName>
</protein>
<comment type="cofactor">
    <cofactor evidence="1">
        <name>Zn(2+)</name>
        <dbReference type="ChEBI" id="CHEBI:29105"/>
    </cofactor>
</comment>
<dbReference type="SUPFAM" id="SSF56281">
    <property type="entry name" value="Metallo-hydrolase/oxidoreductase"/>
    <property type="match status" value="1"/>
</dbReference>
<evidence type="ECO:0000256" key="2">
    <source>
        <dbReference type="ARBA" id="ARBA00022723"/>
    </source>
</evidence>
<dbReference type="InterPro" id="IPR051453">
    <property type="entry name" value="MBL_Glyoxalase_II"/>
</dbReference>
<dbReference type="Gene3D" id="3.60.15.10">
    <property type="entry name" value="Ribonuclease Z/Hydroxyacylglutathione hydrolase-like"/>
    <property type="match status" value="1"/>
</dbReference>
<gene>
    <name evidence="6" type="ORF">FVW20_10110</name>
</gene>
<dbReference type="CDD" id="cd06262">
    <property type="entry name" value="metallo-hydrolase-like_MBL-fold"/>
    <property type="match status" value="1"/>
</dbReference>
<dbReference type="PANTHER" id="PTHR46233">
    <property type="entry name" value="HYDROXYACYLGLUTATHIONE HYDROLASE GLOC"/>
    <property type="match status" value="1"/>
</dbReference>
<name>A0ABS0J6M2_9BACT</name>
<dbReference type="RefSeq" id="WP_307831477.1">
    <property type="nucleotide sequence ID" value="NZ_VRYY01000274.1"/>
</dbReference>
<dbReference type="SMART" id="SM00849">
    <property type="entry name" value="Lactamase_B"/>
    <property type="match status" value="1"/>
</dbReference>
<dbReference type="InterPro" id="IPR001279">
    <property type="entry name" value="Metallo-B-lactamas"/>
</dbReference>
<dbReference type="Pfam" id="PF00753">
    <property type="entry name" value="Lactamase_B"/>
    <property type="match status" value="1"/>
</dbReference>
<evidence type="ECO:0000256" key="4">
    <source>
        <dbReference type="ARBA" id="ARBA00022833"/>
    </source>
</evidence>
<reference evidence="6 7" key="1">
    <citation type="submission" date="2019-08" db="EMBL/GenBank/DDBJ databases">
        <authorList>
            <person name="Luo N."/>
        </authorList>
    </citation>
    <scope>NUCLEOTIDE SEQUENCE [LARGE SCALE GENOMIC DNA]</scope>
    <source>
        <strain evidence="6 7">NCIMB 9442</strain>
    </source>
</reference>
<evidence type="ECO:0000313" key="7">
    <source>
        <dbReference type="Proteomes" id="UP001194469"/>
    </source>
</evidence>
<evidence type="ECO:0000313" key="6">
    <source>
        <dbReference type="EMBL" id="MBG3877363.1"/>
    </source>
</evidence>
<organism evidence="6 7">
    <name type="scientific">Nitratidesulfovibrio oxamicus</name>
    <dbReference type="NCBI Taxonomy" id="32016"/>
    <lineage>
        <taxon>Bacteria</taxon>
        <taxon>Pseudomonadati</taxon>
        <taxon>Thermodesulfobacteriota</taxon>
        <taxon>Desulfovibrionia</taxon>
        <taxon>Desulfovibrionales</taxon>
        <taxon>Desulfovibrionaceae</taxon>
        <taxon>Nitratidesulfovibrio</taxon>
    </lineage>
</organism>
<evidence type="ECO:0000259" key="5">
    <source>
        <dbReference type="SMART" id="SM00849"/>
    </source>
</evidence>
<keyword evidence="2" id="KW-0479">Metal-binding</keyword>
<dbReference type="EMBL" id="VRYY01000274">
    <property type="protein sequence ID" value="MBG3877363.1"/>
    <property type="molecule type" value="Genomic_DNA"/>
</dbReference>
<keyword evidence="4" id="KW-0862">Zinc</keyword>
<sequence>MKPRISTFPMGPLETNGYLVHLDGAAVAVDPGGTPRPMLQYAEKNGLALTHILITHLHFDHIYGAAALAEASGAPVLAGTADAFLMETELGRGGAFGFPRVTPFSYQPVEEGDLDLGAIACRVLATPGHTPGSLSFHFPQAGAVIVGDLLFHRSIGRTDFPGGDLDALRRSVVQKIFTLPDDTVVYPGHGPETTVGSEKLNNPYFTDFSL</sequence>